<evidence type="ECO:0000256" key="6">
    <source>
        <dbReference type="ARBA" id="ARBA00022741"/>
    </source>
</evidence>
<evidence type="ECO:0000256" key="17">
    <source>
        <dbReference type="HAMAP-Rule" id="MF_01965"/>
    </source>
</evidence>
<dbReference type="AlphaFoldDB" id="A0A9Y1BKK6"/>
<evidence type="ECO:0000256" key="4">
    <source>
        <dbReference type="ARBA" id="ARBA00009524"/>
    </source>
</evidence>
<dbReference type="InterPro" id="IPR004443">
    <property type="entry name" value="YjeF_N_dom"/>
</dbReference>
<keyword evidence="6 17" id="KW-0547">Nucleotide-binding</keyword>
<comment type="catalytic activity">
    <reaction evidence="1 18 19">
        <text>(6R)-NADHX = (6S)-NADHX</text>
        <dbReference type="Rhea" id="RHEA:32215"/>
        <dbReference type="ChEBI" id="CHEBI:64074"/>
        <dbReference type="ChEBI" id="CHEBI:64075"/>
        <dbReference type="EC" id="5.1.99.6"/>
    </reaction>
</comment>
<dbReference type="NCBIfam" id="TIGR00197">
    <property type="entry name" value="yjeF_nterm"/>
    <property type="match status" value="1"/>
</dbReference>
<evidence type="ECO:0000256" key="5">
    <source>
        <dbReference type="ARBA" id="ARBA00022723"/>
    </source>
</evidence>
<evidence type="ECO:0000256" key="19">
    <source>
        <dbReference type="PIRNR" id="PIRNR017184"/>
    </source>
</evidence>
<accession>A0A9Y1BKK6</accession>
<evidence type="ECO:0000259" key="20">
    <source>
        <dbReference type="Pfam" id="PF01256"/>
    </source>
</evidence>
<evidence type="ECO:0000256" key="7">
    <source>
        <dbReference type="ARBA" id="ARBA00022840"/>
    </source>
</evidence>
<proteinExistence type="inferred from homology"/>
<evidence type="ECO:0000256" key="12">
    <source>
        <dbReference type="ARBA" id="ARBA00023239"/>
    </source>
</evidence>
<comment type="similarity">
    <text evidence="4 19">In the C-terminal section; belongs to the NnrD/CARKD family.</text>
</comment>
<comment type="cofactor">
    <cofactor evidence="17">
        <name>Mg(2+)</name>
        <dbReference type="ChEBI" id="CHEBI:18420"/>
    </cofactor>
</comment>
<feature type="binding site" evidence="18">
    <location>
        <position position="63"/>
    </location>
    <ligand>
        <name>K(+)</name>
        <dbReference type="ChEBI" id="CHEBI:29103"/>
    </ligand>
</feature>
<dbReference type="Proteomes" id="UP001201020">
    <property type="component" value="Chromosome"/>
</dbReference>
<comment type="cofactor">
    <cofactor evidence="18 19">
        <name>K(+)</name>
        <dbReference type="ChEBI" id="CHEBI:29103"/>
    </cofactor>
    <text evidence="18 19">Binds 1 potassium ion per subunit.</text>
</comment>
<feature type="binding site" evidence="17">
    <location>
        <position position="446"/>
    </location>
    <ligand>
        <name>AMP</name>
        <dbReference type="ChEBI" id="CHEBI:456215"/>
    </ligand>
</feature>
<feature type="binding site" evidence="17">
    <location>
        <position position="261"/>
    </location>
    <ligand>
        <name>(6S)-NADPHX</name>
        <dbReference type="ChEBI" id="CHEBI:64076"/>
    </ligand>
</feature>
<dbReference type="SUPFAM" id="SSF53613">
    <property type="entry name" value="Ribokinase-like"/>
    <property type="match status" value="1"/>
</dbReference>
<evidence type="ECO:0000256" key="2">
    <source>
        <dbReference type="ARBA" id="ARBA00000909"/>
    </source>
</evidence>
<dbReference type="Pfam" id="PF03853">
    <property type="entry name" value="YjeF_N"/>
    <property type="match status" value="1"/>
</dbReference>
<dbReference type="CDD" id="cd01171">
    <property type="entry name" value="YXKO-related"/>
    <property type="match status" value="1"/>
</dbReference>
<comment type="function">
    <text evidence="17">Catalyzes the dehydration of the S-form of NAD(P)HX at the expense of ADP, which is converted to AMP. Together with NAD(P)HX epimerase, which catalyzes the epimerization of the S- and R-forms, the enzyme allows the repair of both epimers of NAD(P)HX, a damaged form of NAD(P)H that is a result of enzymatic or heat-dependent hydration.</text>
</comment>
<comment type="function">
    <text evidence="18">Catalyzes the epimerization of the S- and R-forms of NAD(P)HX, a damaged form of NAD(P)H that is a result of enzymatic or heat-dependent hydration. This is a prerequisite for the S-specific NAD(P)H-hydrate dehydratase to allow the repair of both epimers of NAD(P)HX.</text>
</comment>
<evidence type="ECO:0000256" key="18">
    <source>
        <dbReference type="HAMAP-Rule" id="MF_01966"/>
    </source>
</evidence>
<feature type="domain" description="YjeF C-terminal" evidence="20">
    <location>
        <begin position="249"/>
        <end position="494"/>
    </location>
</feature>
<dbReference type="Gene3D" id="3.40.50.10260">
    <property type="entry name" value="YjeF N-terminal domain"/>
    <property type="match status" value="1"/>
</dbReference>
<dbReference type="HAMAP" id="MF_01965">
    <property type="entry name" value="NADHX_dehydratase"/>
    <property type="match status" value="1"/>
</dbReference>
<dbReference type="Gene3D" id="3.40.1190.20">
    <property type="match status" value="1"/>
</dbReference>
<keyword evidence="9 18" id="KW-0630">Potassium</keyword>
<dbReference type="EMBL" id="CP084166">
    <property type="protein sequence ID" value="UJG40771.1"/>
    <property type="molecule type" value="Genomic_DNA"/>
</dbReference>
<dbReference type="SUPFAM" id="SSF64153">
    <property type="entry name" value="YjeF N-terminal domain-like"/>
    <property type="match status" value="1"/>
</dbReference>
<evidence type="ECO:0000313" key="22">
    <source>
        <dbReference type="EMBL" id="UJG40771.1"/>
    </source>
</evidence>
<evidence type="ECO:0000256" key="14">
    <source>
        <dbReference type="ARBA" id="ARBA00025153"/>
    </source>
</evidence>
<evidence type="ECO:0000259" key="21">
    <source>
        <dbReference type="Pfam" id="PF03853"/>
    </source>
</evidence>
<dbReference type="GO" id="GO:0046872">
    <property type="term" value="F:metal ion binding"/>
    <property type="evidence" value="ECO:0007669"/>
    <property type="project" value="UniProtKB-UniRule"/>
</dbReference>
<dbReference type="PIRSF" id="PIRSF017184">
    <property type="entry name" value="Nnr"/>
    <property type="match status" value="1"/>
</dbReference>
<evidence type="ECO:0000256" key="10">
    <source>
        <dbReference type="ARBA" id="ARBA00023027"/>
    </source>
</evidence>
<gene>
    <name evidence="17" type="primary">nnrD</name>
    <name evidence="18" type="synonym">nnrE</name>
    <name evidence="22" type="ORF">K9W45_13160</name>
</gene>
<reference evidence="22" key="1">
    <citation type="journal article" date="2022" name="Nat. Microbiol.">
        <title>Unique mobile elements and scalable gene flow at the prokaryote-eukaryote boundary revealed by circularized Asgard archaea genomes.</title>
        <authorList>
            <person name="Wu F."/>
            <person name="Speth D.R."/>
            <person name="Philosof A."/>
            <person name="Cremiere A."/>
            <person name="Narayanan A."/>
            <person name="Barco R.A."/>
            <person name="Connon S.A."/>
            <person name="Amend J.P."/>
            <person name="Antoshechkin I.A."/>
            <person name="Orphan V.J."/>
        </authorList>
    </citation>
    <scope>NUCLEOTIDE SEQUENCE</scope>
    <source>
        <strain evidence="22">PM71</strain>
    </source>
</reference>
<dbReference type="InterPro" id="IPR000631">
    <property type="entry name" value="CARKD"/>
</dbReference>
<feature type="domain" description="YjeF N-terminal" evidence="21">
    <location>
        <begin position="28"/>
        <end position="196"/>
    </location>
</feature>
<feature type="binding site" evidence="18">
    <location>
        <begin position="62"/>
        <end position="66"/>
    </location>
    <ligand>
        <name>(6S)-NADPHX</name>
        <dbReference type="ChEBI" id="CHEBI:64076"/>
    </ligand>
</feature>
<keyword evidence="11 18" id="KW-0413">Isomerase</keyword>
<keyword evidence="12 17" id="KW-0456">Lyase</keyword>
<comment type="catalytic activity">
    <reaction evidence="2 18 19">
        <text>(6R)-NADPHX = (6S)-NADPHX</text>
        <dbReference type="Rhea" id="RHEA:32227"/>
        <dbReference type="ChEBI" id="CHEBI:64076"/>
        <dbReference type="ChEBI" id="CHEBI:64077"/>
        <dbReference type="EC" id="5.1.99.6"/>
    </reaction>
</comment>
<keyword evidence="8 17" id="KW-0521">NADP</keyword>
<feature type="binding site" evidence="18">
    <location>
        <position position="171"/>
    </location>
    <ligand>
        <name>(6S)-NADPHX</name>
        <dbReference type="ChEBI" id="CHEBI:64076"/>
    </ligand>
</feature>
<name>A0A9Y1BKK6_9ARCH</name>
<dbReference type="GO" id="GO:0005524">
    <property type="term" value="F:ATP binding"/>
    <property type="evidence" value="ECO:0007669"/>
    <property type="project" value="UniProtKB-UniRule"/>
</dbReference>
<evidence type="ECO:0000256" key="15">
    <source>
        <dbReference type="ARBA" id="ARBA00048238"/>
    </source>
</evidence>
<feature type="binding site" evidence="18">
    <location>
        <position position="137"/>
    </location>
    <ligand>
        <name>K(+)</name>
        <dbReference type="ChEBI" id="CHEBI:29103"/>
    </ligand>
</feature>
<comment type="subunit">
    <text evidence="17">Homotetramer.</text>
</comment>
<dbReference type="GO" id="GO:0046496">
    <property type="term" value="P:nicotinamide nucleotide metabolic process"/>
    <property type="evidence" value="ECO:0007669"/>
    <property type="project" value="UniProtKB-UniRule"/>
</dbReference>
<evidence type="ECO:0000256" key="13">
    <source>
        <dbReference type="ARBA" id="ARBA00023268"/>
    </source>
</evidence>
<evidence type="ECO:0000256" key="16">
    <source>
        <dbReference type="ARBA" id="ARBA00049209"/>
    </source>
</evidence>
<keyword evidence="10 17" id="KW-0520">NAD</keyword>
<keyword evidence="5 18" id="KW-0479">Metal-binding</keyword>
<comment type="catalytic activity">
    <reaction evidence="15 17 19">
        <text>(6S)-NADHX + ADP = AMP + phosphate + NADH + H(+)</text>
        <dbReference type="Rhea" id="RHEA:32223"/>
        <dbReference type="ChEBI" id="CHEBI:15378"/>
        <dbReference type="ChEBI" id="CHEBI:43474"/>
        <dbReference type="ChEBI" id="CHEBI:57945"/>
        <dbReference type="ChEBI" id="CHEBI:64074"/>
        <dbReference type="ChEBI" id="CHEBI:456215"/>
        <dbReference type="ChEBI" id="CHEBI:456216"/>
        <dbReference type="EC" id="4.2.1.136"/>
    </reaction>
</comment>
<feature type="binding site" evidence="17">
    <location>
        <position position="381"/>
    </location>
    <ligand>
        <name>(6S)-NADPHX</name>
        <dbReference type="ChEBI" id="CHEBI:64076"/>
    </ligand>
</feature>
<organism evidence="22">
    <name type="scientific">Candidatus Heimdallarchaeum aukensis</name>
    <dbReference type="NCBI Taxonomy" id="2876573"/>
    <lineage>
        <taxon>Archaea</taxon>
        <taxon>Promethearchaeati</taxon>
        <taxon>Candidatus Heimdallarchaeota</taxon>
        <taxon>Candidatus Heimdallarchaeia (ex Rinke et al. 2021) (nom. nud.)</taxon>
        <taxon>Candidatus Heimdallarchaeales</taxon>
        <taxon>Candidatus Heimdallarchaeaceae</taxon>
        <taxon>Candidatus Heimdallarchaeum</taxon>
    </lineage>
</organism>
<evidence type="ECO:0000256" key="9">
    <source>
        <dbReference type="ARBA" id="ARBA00022958"/>
    </source>
</evidence>
<evidence type="ECO:0000256" key="11">
    <source>
        <dbReference type="ARBA" id="ARBA00023235"/>
    </source>
</evidence>
<feature type="binding site" evidence="18">
    <location>
        <position position="174"/>
    </location>
    <ligand>
        <name>K(+)</name>
        <dbReference type="ChEBI" id="CHEBI:29103"/>
    </ligand>
</feature>
<comment type="caution">
    <text evidence="17">Lacks conserved residue(s) required for the propagation of feature annotation.</text>
</comment>
<comment type="similarity">
    <text evidence="3 19">In the N-terminal section; belongs to the NnrE/AIBP family.</text>
</comment>
<evidence type="ECO:0000256" key="8">
    <source>
        <dbReference type="ARBA" id="ARBA00022857"/>
    </source>
</evidence>
<feature type="binding site" evidence="18">
    <location>
        <begin position="141"/>
        <end position="147"/>
    </location>
    <ligand>
        <name>(6S)-NADPHX</name>
        <dbReference type="ChEBI" id="CHEBI:64076"/>
    </ligand>
</feature>
<sequence>MLKQLEYYTIRETRAYEDNAFAMGFAIETLMEKAGKSIAEEMMNVPKIGKDSTIFFFCGFGNNGGDGLVAARYLTNEGYDCKIVLVGKKDTFNSQSSQKNYEKLKELLEESRWFRIKDVNDIQSVFTNISDKDWIVDGLLGIGISGTPREPIFSIINIFNKKFKKKIIAIDIPSGYNPETNNSVFIKEPAKIICLGKNKIKEGDFSAGSIVVKDIGIPPEAETYIGIGDLKWFFPERKSDSHKGDNGIVVVIGGSIYYTGAPVLSALGAFRTGADLVYIYTPKNVRSIISSFSPDLITIPGSNDELNEEDAKKVLEDRRFKKAVFIIGPGTIRNENTRMLVSGILKTKHRRKLIIDAGALSSLSVEELKLLRNHDTVITPHKMEFYRVFQTELPDKLEDRKRIIQELAKKWGVTILQKGKIDIISNGLITKLNSTGHPGMTVGGTGDVLTGITATLLAISDDTFVSACLAAYISGKAGELAAKEYGDGLMASDIPLYINKVIVQAKNFVAKDLAD</sequence>
<keyword evidence="13" id="KW-0511">Multifunctional enzyme</keyword>
<dbReference type="InterPro" id="IPR029056">
    <property type="entry name" value="Ribokinase-like"/>
</dbReference>
<comment type="similarity">
    <text evidence="18">Belongs to the NnrE/AIBP family.</text>
</comment>
<dbReference type="Pfam" id="PF01256">
    <property type="entry name" value="Carb_kinase"/>
    <property type="match status" value="1"/>
</dbReference>
<comment type="function">
    <text evidence="14 19">Bifunctional enzyme that catalyzes the epimerization of the S- and R-forms of NAD(P)HX and the dehydration of the S-form of NAD(P)HX at the expense of ADP, which is converted to AMP. This allows the repair of both epimers of NAD(P)HX, a damaged form of NAD(P)H that is a result of enzymatic or heat-dependent hydration.</text>
</comment>
<comment type="catalytic activity">
    <reaction evidence="16 17 19">
        <text>(6S)-NADPHX + ADP = AMP + phosphate + NADPH + H(+)</text>
        <dbReference type="Rhea" id="RHEA:32235"/>
        <dbReference type="ChEBI" id="CHEBI:15378"/>
        <dbReference type="ChEBI" id="CHEBI:43474"/>
        <dbReference type="ChEBI" id="CHEBI:57783"/>
        <dbReference type="ChEBI" id="CHEBI:64076"/>
        <dbReference type="ChEBI" id="CHEBI:456215"/>
        <dbReference type="ChEBI" id="CHEBI:456216"/>
        <dbReference type="EC" id="4.2.1.136"/>
    </reaction>
</comment>
<evidence type="ECO:0000256" key="3">
    <source>
        <dbReference type="ARBA" id="ARBA00006001"/>
    </source>
</evidence>
<dbReference type="InterPro" id="IPR030677">
    <property type="entry name" value="Nnr"/>
</dbReference>
<dbReference type="GO" id="GO:0052855">
    <property type="term" value="F:ADP-dependent NAD(P)H-hydrate dehydratase activity"/>
    <property type="evidence" value="ECO:0007669"/>
    <property type="project" value="UniProtKB-UniRule"/>
</dbReference>
<dbReference type="GO" id="GO:0052856">
    <property type="term" value="F:NAD(P)HX epimerase activity"/>
    <property type="evidence" value="ECO:0007669"/>
    <property type="project" value="UniProtKB-UniRule"/>
</dbReference>
<dbReference type="NCBIfam" id="TIGR00196">
    <property type="entry name" value="yjeF_cterm"/>
    <property type="match status" value="1"/>
</dbReference>
<dbReference type="InterPro" id="IPR036652">
    <property type="entry name" value="YjeF_N_dom_sf"/>
</dbReference>
<comment type="similarity">
    <text evidence="17">Belongs to the NnrD/CARKD family.</text>
</comment>
<evidence type="ECO:0000256" key="1">
    <source>
        <dbReference type="ARBA" id="ARBA00000013"/>
    </source>
</evidence>
<dbReference type="EC" id="5.1.99.6" evidence="19"/>
<keyword evidence="7 17" id="KW-0067">ATP-binding</keyword>
<dbReference type="GO" id="GO:0110051">
    <property type="term" value="P:metabolite repair"/>
    <property type="evidence" value="ECO:0007669"/>
    <property type="project" value="TreeGrafter"/>
</dbReference>
<dbReference type="PANTHER" id="PTHR12592:SF0">
    <property type="entry name" value="ATP-DEPENDENT (S)-NAD(P)H-HYDRATE DEHYDRATASE"/>
    <property type="match status" value="1"/>
</dbReference>
<protein>
    <recommendedName>
        <fullName evidence="19">Bifunctional NAD(P)H-hydrate repair enzyme</fullName>
    </recommendedName>
    <alternativeName>
        <fullName evidence="19">Nicotinamide nucleotide repair protein</fullName>
    </alternativeName>
    <domain>
        <recommendedName>
            <fullName evidence="19">ADP-dependent (S)-NAD(P)H-hydrate dehydratase</fullName>
            <ecNumber evidence="19">4.2.1.136</ecNumber>
        </recommendedName>
        <alternativeName>
            <fullName evidence="19">ADP-dependent NAD(P)HX dehydratase</fullName>
        </alternativeName>
    </domain>
    <domain>
        <recommendedName>
            <fullName evidence="19">NAD(P)H-hydrate epimerase</fullName>
            <ecNumber evidence="19">5.1.99.6</ecNumber>
        </recommendedName>
    </domain>
</protein>
<dbReference type="PANTHER" id="PTHR12592">
    <property type="entry name" value="ATP-DEPENDENT (S)-NAD(P)H-HYDRATE DEHYDRATASE FAMILY MEMBER"/>
    <property type="match status" value="1"/>
</dbReference>
<feature type="binding site" evidence="17">
    <location>
        <position position="447"/>
    </location>
    <ligand>
        <name>(6S)-NADPHX</name>
        <dbReference type="ChEBI" id="CHEBI:64076"/>
    </ligand>
</feature>
<dbReference type="EC" id="4.2.1.136" evidence="19"/>
<feature type="binding site" evidence="17">
    <location>
        <position position="330"/>
    </location>
    <ligand>
        <name>(6S)-NADPHX</name>
        <dbReference type="ChEBI" id="CHEBI:64076"/>
    </ligand>
</feature>
<dbReference type="HAMAP" id="MF_01966">
    <property type="entry name" value="NADHX_epimerase"/>
    <property type="match status" value="1"/>
</dbReference>